<evidence type="ECO:0000259" key="8">
    <source>
        <dbReference type="PROSITE" id="PS51192"/>
    </source>
</evidence>
<dbReference type="GO" id="GO:1990904">
    <property type="term" value="C:ribonucleoprotein complex"/>
    <property type="evidence" value="ECO:0007669"/>
    <property type="project" value="UniProtKB-ARBA"/>
</dbReference>
<dbReference type="Pfam" id="PF26026">
    <property type="entry name" value="RNA_hel_CTD"/>
    <property type="match status" value="1"/>
</dbReference>
<keyword evidence="5" id="KW-0694">RNA-binding</keyword>
<dbReference type="InterPro" id="IPR014001">
    <property type="entry name" value="Helicase_ATP-bd"/>
</dbReference>
<dbReference type="GO" id="GO:0004386">
    <property type="term" value="F:helicase activity"/>
    <property type="evidence" value="ECO:0007669"/>
    <property type="project" value="UniProtKB-KW"/>
</dbReference>
<gene>
    <name evidence="10" type="ORF">MVES_001227</name>
</gene>
<reference evidence="10 11" key="1">
    <citation type="submission" date="2017-10" db="EMBL/GenBank/DDBJ databases">
        <title>A novel species of cold-tolerant Malassezia isolated from bats.</title>
        <authorList>
            <person name="Lorch J.M."/>
            <person name="Palmer J.M."/>
            <person name="Vanderwolf K.J."/>
            <person name="Schmidt K.Z."/>
            <person name="Verant M.L."/>
            <person name="Weller T.J."/>
            <person name="Blehert D.S."/>
        </authorList>
    </citation>
    <scope>NUCLEOTIDE SEQUENCE [LARGE SCALE GENOMIC DNA]</scope>
    <source>
        <strain evidence="10 11">NWHC:44797-103</strain>
    </source>
</reference>
<evidence type="ECO:0000256" key="2">
    <source>
        <dbReference type="ARBA" id="ARBA00022801"/>
    </source>
</evidence>
<dbReference type="Gene3D" id="3.40.50.300">
    <property type="entry name" value="P-loop containing nucleotide triphosphate hydrolases"/>
    <property type="match status" value="2"/>
</dbReference>
<evidence type="ECO:0000256" key="7">
    <source>
        <dbReference type="SAM" id="MobiDB-lite"/>
    </source>
</evidence>
<dbReference type="InterPro" id="IPR027417">
    <property type="entry name" value="P-loop_NTPase"/>
</dbReference>
<proteinExistence type="inferred from homology"/>
<dbReference type="PROSITE" id="PS51192">
    <property type="entry name" value="HELICASE_ATP_BIND_1"/>
    <property type="match status" value="1"/>
</dbReference>
<evidence type="ECO:0000313" key="10">
    <source>
        <dbReference type="EMBL" id="PKI85085.1"/>
    </source>
</evidence>
<name>A0A2N1JEY5_9BASI</name>
<feature type="region of interest" description="Disordered" evidence="7">
    <location>
        <begin position="184"/>
        <end position="211"/>
    </location>
</feature>
<dbReference type="FunFam" id="3.40.50.300:FF:000526">
    <property type="entry name" value="DExH-box ATP-dependent RNA helicase DExH3"/>
    <property type="match status" value="1"/>
</dbReference>
<dbReference type="EMBL" id="KZ454988">
    <property type="protein sequence ID" value="PKI85085.1"/>
    <property type="molecule type" value="Genomic_DNA"/>
</dbReference>
<dbReference type="OrthoDB" id="5600252at2759"/>
<dbReference type="SMART" id="SM00847">
    <property type="entry name" value="HA2"/>
    <property type="match status" value="1"/>
</dbReference>
<dbReference type="Pfam" id="PF24385">
    <property type="entry name" value="DSRM_DHX29"/>
    <property type="match status" value="1"/>
</dbReference>
<organism evidence="10 11">
    <name type="scientific">Malassezia vespertilionis</name>
    <dbReference type="NCBI Taxonomy" id="2020962"/>
    <lineage>
        <taxon>Eukaryota</taxon>
        <taxon>Fungi</taxon>
        <taxon>Dikarya</taxon>
        <taxon>Basidiomycota</taxon>
        <taxon>Ustilaginomycotina</taxon>
        <taxon>Malasseziomycetes</taxon>
        <taxon>Malasseziales</taxon>
        <taxon>Malasseziaceae</taxon>
        <taxon>Malassezia</taxon>
    </lineage>
</organism>
<dbReference type="PANTHER" id="PTHR18934">
    <property type="entry name" value="ATP-DEPENDENT RNA HELICASE"/>
    <property type="match status" value="1"/>
</dbReference>
<evidence type="ECO:0000259" key="9">
    <source>
        <dbReference type="PROSITE" id="PS51194"/>
    </source>
</evidence>
<feature type="region of interest" description="Disordered" evidence="7">
    <location>
        <begin position="1"/>
        <end position="54"/>
    </location>
</feature>
<dbReference type="InterPro" id="IPR059023">
    <property type="entry name" value="RNA_hel_CTD"/>
</dbReference>
<comment type="similarity">
    <text evidence="6">Belongs to the DExH box helicase family.</text>
</comment>
<dbReference type="PROSITE" id="PS51194">
    <property type="entry name" value="HELICASE_CTER"/>
    <property type="match status" value="1"/>
</dbReference>
<keyword evidence="3" id="KW-0347">Helicase</keyword>
<dbReference type="STRING" id="2020962.A0A2N1JEY5"/>
<keyword evidence="1" id="KW-0547">Nucleotide-binding</keyword>
<dbReference type="InterPro" id="IPR056328">
    <property type="entry name" value="DSRM_DHX29"/>
</dbReference>
<sequence length="1428" mass="156569">MAPRKKNAAIKASGVTSSKAAPLPDWVKGGGPKPVSATTTRADGTQELFPPGSKTPLNLLYERVQKMPGFARPDVHARRTKDGYTCVITIIKENKQDKSNPFTLRMEPLEPGARLHCETALEAKHWGATYVLFRLFSQLNLYRNLPPGPREYWLALEQVKKEARADEAWKWAADPFEAIQKRDAEREAMQKQRAARDAAKGDPKRGLSKAWQNAKEVRMAPALRELVESTIRAQMTDDCADVVPLADGAAHSQIDTQKLVAELTKLGVRGGYMRRVLSWLQDARMTYADPAKRSALQHNHPVLASILALPDRDAAIEYIVLYTPEQDLPPQLKPTASAESFVTSAVAGSDSLVDRWTLDRLEKQAGFPRKAAAEILGKVRAYTLPQATSVGLVLDMLLHQLIGESMDLDHAVQATSPEAEQRQAEERTMLEDFFGPLVPVDPHARLTDTSVLLHVGEHQGKPVMLVLVPHPLSLYLAEPGALPSIYVVGESLPAFLRLALTQHAMQALRGMHGREDMREILEACEGGALIMVQQQLAEVLEAMVHDPPSLDSVMEHLIAAPSSTLPHAPLATEPHAAAPRRAVHKIPALQHNDALDKRLVASLHALHASLKYSESIAPVRTSLPAHTARATLLQAVASHPVVLITGETGCGKTTQVPQFLLDDAIASGTGSLCNILVTQPRRVSAMGVAARVAVERCESLEQRAEEGALVGYAIRGERRAAKSCRLLFTTTGVLLRRLASGADPELQSISHVIVDEVHERSTESDFLLLLLRDVLTRNKKLRVILMSATVTPETFINYFGRDTPYKHIPGRTFPVQDHYMEEIVAMSAFESERPYTHEHCPADPMLALDAVPPPQLRTLRALATQPTDYTFLARTVALAAQRAEKIDHTGLLTGKASILVFCPGVGEIRRAIDAIVAQRLPGAVLLPLHANLAPSEQRKVFQSVRKDERKIVVSTNVAETSITIPDVCFVVDTGRVREAHHDAKSSLTRLEETWASRAACKQRAGRAGRTMPGESFRLYSRGMEESLQRAQSIPEIQRTPLEGLVLQVKSIQPGADLRAFLQRAIDPPSTDALEATHYKLQVAGALQPGGFNAPLTPLGQHLAQLPLDVRLGKLLVLGCLFGCVEPLLHVVAILASRPMVAAQRDEEAAKARAAYLYGNSDLLAHANIFAAFLTQRREKRDVRKWCATLGLSYTALQDVAMTRTQLLRNLEDLRLVPASYAHGWRTEGPRWPMRPGVHALDAHAANTNLLRSMLLAAMWASVARVDLPSAKFNASAAGAVEKEADARALHYFDEHDGRVFLHPSSMLFHATKFKSNYLAVCHKSANAQRTYLRDATEAPLYALLLFGGPLYVHHDMGGIAIATGAEADADGWVKLRASARVGVLCRQLRTLMNRTLQAGIEEPQAMRTASNQQVVDAMIALVTQDGLE</sequence>
<dbReference type="InterPro" id="IPR002464">
    <property type="entry name" value="DNA/RNA_helicase_DEAH_CS"/>
</dbReference>
<keyword evidence="4" id="KW-0067">ATP-binding</keyword>
<dbReference type="Pfam" id="PF00271">
    <property type="entry name" value="Helicase_C"/>
    <property type="match status" value="1"/>
</dbReference>
<evidence type="ECO:0000256" key="6">
    <source>
        <dbReference type="ARBA" id="ARBA00060772"/>
    </source>
</evidence>
<feature type="domain" description="Helicase ATP-binding" evidence="8">
    <location>
        <begin position="633"/>
        <end position="808"/>
    </location>
</feature>
<dbReference type="Pfam" id="PF07717">
    <property type="entry name" value="OB_NTP_bind"/>
    <property type="match status" value="1"/>
</dbReference>
<dbReference type="GO" id="GO:0003723">
    <property type="term" value="F:RNA binding"/>
    <property type="evidence" value="ECO:0007669"/>
    <property type="project" value="UniProtKB-KW"/>
</dbReference>
<dbReference type="SUPFAM" id="SSF52540">
    <property type="entry name" value="P-loop containing nucleoside triphosphate hydrolases"/>
    <property type="match status" value="1"/>
</dbReference>
<dbReference type="InterPro" id="IPR011545">
    <property type="entry name" value="DEAD/DEAH_box_helicase_dom"/>
</dbReference>
<evidence type="ECO:0000256" key="5">
    <source>
        <dbReference type="ARBA" id="ARBA00022884"/>
    </source>
</evidence>
<protein>
    <recommendedName>
        <fullName evidence="12">P-loop containing nucleoside triphosphate hydrolase protein</fullName>
    </recommendedName>
</protein>
<dbReference type="SMART" id="SM00487">
    <property type="entry name" value="DEXDc"/>
    <property type="match status" value="1"/>
</dbReference>
<dbReference type="Pfam" id="PF00270">
    <property type="entry name" value="DEAD"/>
    <property type="match status" value="1"/>
</dbReference>
<accession>A0A2N1JEY5</accession>
<dbReference type="Gene3D" id="1.20.120.1080">
    <property type="match status" value="1"/>
</dbReference>
<dbReference type="PROSITE" id="PS00690">
    <property type="entry name" value="DEAH_ATP_HELICASE"/>
    <property type="match status" value="1"/>
</dbReference>
<evidence type="ECO:0000256" key="4">
    <source>
        <dbReference type="ARBA" id="ARBA00022840"/>
    </source>
</evidence>
<evidence type="ECO:0000256" key="1">
    <source>
        <dbReference type="ARBA" id="ARBA00022741"/>
    </source>
</evidence>
<dbReference type="PANTHER" id="PTHR18934:SF267">
    <property type="entry name" value="ATP-DEPENDENT RNA HELICASE YLR419W-RELATED"/>
    <property type="match status" value="1"/>
</dbReference>
<evidence type="ECO:0000313" key="11">
    <source>
        <dbReference type="Proteomes" id="UP000232875"/>
    </source>
</evidence>
<feature type="compositionally biased region" description="Basic and acidic residues" evidence="7">
    <location>
        <begin position="184"/>
        <end position="205"/>
    </location>
</feature>
<dbReference type="CDD" id="cd17917">
    <property type="entry name" value="DEXHc_RHA-like"/>
    <property type="match status" value="1"/>
</dbReference>
<dbReference type="GO" id="GO:0016787">
    <property type="term" value="F:hydrolase activity"/>
    <property type="evidence" value="ECO:0007669"/>
    <property type="project" value="UniProtKB-KW"/>
</dbReference>
<dbReference type="InterPro" id="IPR007502">
    <property type="entry name" value="Helicase-assoc_dom"/>
</dbReference>
<dbReference type="InterPro" id="IPR011709">
    <property type="entry name" value="DEAD-box_helicase_OB_fold"/>
</dbReference>
<dbReference type="CDD" id="cd18791">
    <property type="entry name" value="SF2_C_RHA"/>
    <property type="match status" value="1"/>
</dbReference>
<dbReference type="GO" id="GO:0005524">
    <property type="term" value="F:ATP binding"/>
    <property type="evidence" value="ECO:0007669"/>
    <property type="project" value="UniProtKB-KW"/>
</dbReference>
<evidence type="ECO:0008006" key="12">
    <source>
        <dbReference type="Google" id="ProtNLM"/>
    </source>
</evidence>
<feature type="domain" description="Helicase C-terminal" evidence="9">
    <location>
        <begin position="885"/>
        <end position="1052"/>
    </location>
</feature>
<dbReference type="Proteomes" id="UP000232875">
    <property type="component" value="Unassembled WGS sequence"/>
</dbReference>
<keyword evidence="2" id="KW-0378">Hydrolase</keyword>
<dbReference type="SMART" id="SM00490">
    <property type="entry name" value="HELICc"/>
    <property type="match status" value="1"/>
</dbReference>
<keyword evidence="11" id="KW-1185">Reference proteome</keyword>
<evidence type="ECO:0000256" key="3">
    <source>
        <dbReference type="ARBA" id="ARBA00022806"/>
    </source>
</evidence>
<dbReference type="InterPro" id="IPR001650">
    <property type="entry name" value="Helicase_C-like"/>
</dbReference>
<dbReference type="Pfam" id="PF21010">
    <property type="entry name" value="HA2_C"/>
    <property type="match status" value="1"/>
</dbReference>